<feature type="transmembrane region" description="Helical" evidence="1">
    <location>
        <begin position="9"/>
        <end position="29"/>
    </location>
</feature>
<evidence type="ECO:0000313" key="3">
    <source>
        <dbReference type="Proteomes" id="UP001269819"/>
    </source>
</evidence>
<comment type="caution">
    <text evidence="2">The sequence shown here is derived from an EMBL/GenBank/DDBJ whole genome shotgun (WGS) entry which is preliminary data.</text>
</comment>
<gene>
    <name evidence="2" type="ORF">RYS15_04490</name>
</gene>
<name>A0ABU3VUI1_9GAMM</name>
<keyword evidence="1" id="KW-0812">Transmembrane</keyword>
<feature type="transmembrane region" description="Helical" evidence="1">
    <location>
        <begin position="35"/>
        <end position="56"/>
    </location>
</feature>
<keyword evidence="1" id="KW-1133">Transmembrane helix</keyword>
<reference evidence="2 3" key="1">
    <citation type="submission" date="2023-10" db="EMBL/GenBank/DDBJ databases">
        <title>Characteristics and mechanism of a salt-tolerant marine origin heterotrophic nitrifying- aerobic denitrifying bacteria Marinobacter xestospongiae HN1.</title>
        <authorList>
            <person name="Qi R."/>
        </authorList>
    </citation>
    <scope>NUCLEOTIDE SEQUENCE [LARGE SCALE GENOMIC DNA]</scope>
    <source>
        <strain evidence="2 3">HN1</strain>
    </source>
</reference>
<keyword evidence="1" id="KW-0472">Membrane</keyword>
<protein>
    <submittedName>
        <fullName evidence="2">Uncharacterized protein</fullName>
    </submittedName>
</protein>
<keyword evidence="3" id="KW-1185">Reference proteome</keyword>
<proteinExistence type="predicted"/>
<dbReference type="Proteomes" id="UP001269819">
    <property type="component" value="Unassembled WGS sequence"/>
</dbReference>
<accession>A0ABU3VUI1</accession>
<evidence type="ECO:0000313" key="2">
    <source>
        <dbReference type="EMBL" id="MDV2077925.1"/>
    </source>
</evidence>
<dbReference type="EMBL" id="JAWIIJ010000002">
    <property type="protein sequence ID" value="MDV2077925.1"/>
    <property type="molecule type" value="Genomic_DNA"/>
</dbReference>
<dbReference type="RefSeq" id="WP_227175164.1">
    <property type="nucleotide sequence ID" value="NZ_BAABBC010000028.1"/>
</dbReference>
<evidence type="ECO:0000256" key="1">
    <source>
        <dbReference type="SAM" id="Phobius"/>
    </source>
</evidence>
<sequence length="119" mass="13179">MSPSQLKMAITGACLLVMLVGALLMVQFMNDGAGSAGMTLGAMLILIPASVMMTRLPRLWKYQSMNRDWYHTTYPDRVQGNQLACRACGSDHIHTRQLSPFTGYLGHICGRCDTTLFYS</sequence>
<organism evidence="2 3">
    <name type="scientific">Marinobacter xestospongiae</name>
    <dbReference type="NCBI Taxonomy" id="994319"/>
    <lineage>
        <taxon>Bacteria</taxon>
        <taxon>Pseudomonadati</taxon>
        <taxon>Pseudomonadota</taxon>
        <taxon>Gammaproteobacteria</taxon>
        <taxon>Pseudomonadales</taxon>
        <taxon>Marinobacteraceae</taxon>
        <taxon>Marinobacter</taxon>
    </lineage>
</organism>